<name>A0A6C0FAM6_9ZZZZ</name>
<dbReference type="EMBL" id="MN738822">
    <property type="protein sequence ID" value="QHT37911.1"/>
    <property type="molecule type" value="Genomic_DNA"/>
</dbReference>
<organism evidence="1">
    <name type="scientific">viral metagenome</name>
    <dbReference type="NCBI Taxonomy" id="1070528"/>
    <lineage>
        <taxon>unclassified sequences</taxon>
        <taxon>metagenomes</taxon>
        <taxon>organismal metagenomes</taxon>
    </lineage>
</organism>
<protein>
    <submittedName>
        <fullName evidence="1">Uncharacterized protein</fullName>
    </submittedName>
</protein>
<sequence length="238" mass="27695">MTYPNIFNCDYSLTSSPSTDSPSSSTENLEHVLEGMDSYELTDSDDEDSLFAGENSSESDIIVIDDGSMEIDPMLTEISQDVSDEIDEIHHMDYQHLYSEKQNGKYYIGLCAEILQNDYLHLPTESIYLMVNSISPSTYYKWPHNSCLRYLYYYGMTAMHKPEIHILQLHIMDDGTYSVVIKTFWLKIIQRKWKKIFKLRKEMLSNRLQLSSMHHREIHGNWPISLRVLPGLVGLLCY</sequence>
<accession>A0A6C0FAM6</accession>
<proteinExistence type="predicted"/>
<reference evidence="1" key="1">
    <citation type="journal article" date="2020" name="Nature">
        <title>Giant virus diversity and host interactions through global metagenomics.</title>
        <authorList>
            <person name="Schulz F."/>
            <person name="Roux S."/>
            <person name="Paez-Espino D."/>
            <person name="Jungbluth S."/>
            <person name="Walsh D.A."/>
            <person name="Denef V.J."/>
            <person name="McMahon K.D."/>
            <person name="Konstantinidis K.T."/>
            <person name="Eloe-Fadrosh E.A."/>
            <person name="Kyrpides N.C."/>
            <person name="Woyke T."/>
        </authorList>
    </citation>
    <scope>NUCLEOTIDE SEQUENCE</scope>
    <source>
        <strain evidence="1">GVMAG-S-ERX556049-19</strain>
    </source>
</reference>
<dbReference type="AlphaFoldDB" id="A0A6C0FAM6"/>
<evidence type="ECO:0000313" key="1">
    <source>
        <dbReference type="EMBL" id="QHT37911.1"/>
    </source>
</evidence>